<reference evidence="1 2" key="1">
    <citation type="submission" date="2016-11" db="EMBL/GenBank/DDBJ databases">
        <authorList>
            <person name="Varghese N."/>
            <person name="Submissions S."/>
        </authorList>
    </citation>
    <scope>NUCLEOTIDE SEQUENCE [LARGE SCALE GENOMIC DNA]</scope>
    <source>
        <strain evidence="1 2">DSM 15287</strain>
    </source>
</reference>
<dbReference type="OrthoDB" id="2300096at2"/>
<gene>
    <name evidence="1" type="ORF">SAMN02745170_02018</name>
</gene>
<keyword evidence="2" id="KW-1185">Reference proteome</keyword>
<protein>
    <submittedName>
        <fullName evidence="1">Uncharacterized protein</fullName>
    </submittedName>
</protein>
<name>A0A1M6HKR5_9FIRM</name>
<dbReference type="Proteomes" id="UP000322917">
    <property type="component" value="Unassembled WGS sequence"/>
</dbReference>
<proteinExistence type="predicted"/>
<dbReference type="RefSeq" id="WP_149734775.1">
    <property type="nucleotide sequence ID" value="NZ_FQZD01000014.1"/>
</dbReference>
<organism evidence="1 2">
    <name type="scientific">Propionispora hippei DSM 15287</name>
    <dbReference type="NCBI Taxonomy" id="1123003"/>
    <lineage>
        <taxon>Bacteria</taxon>
        <taxon>Bacillati</taxon>
        <taxon>Bacillota</taxon>
        <taxon>Negativicutes</taxon>
        <taxon>Selenomonadales</taxon>
        <taxon>Sporomusaceae</taxon>
        <taxon>Propionispora</taxon>
    </lineage>
</organism>
<dbReference type="EMBL" id="FQZD01000014">
    <property type="protein sequence ID" value="SHJ22818.1"/>
    <property type="molecule type" value="Genomic_DNA"/>
</dbReference>
<evidence type="ECO:0000313" key="1">
    <source>
        <dbReference type="EMBL" id="SHJ22818.1"/>
    </source>
</evidence>
<dbReference type="AlphaFoldDB" id="A0A1M6HKR5"/>
<sequence>MTTDFAKIYPYSGIETVTIDGQEMVKIPKFYVKVGLAPAGAVQAGKKCWWISDRQRTGYHVHPAFVHNGAEMSCFYIGAYEAYNAGSGKAGSKSGQTPWVSIDNPAAISACAARNTGASGSEQYGWHLQTIYERAAISMLMMIELGTPNVQTAIAAGNVSSSAAVATGNTAAKWHGIHEFWGNVWEHTDGARTDASSILQIFSKNGDGTYVSTGVVPSAGWIKKVSEASGTNFDLNDVFIPVSSDGTESNGTFSDYCWVAANCVLYQSGCWGNGSRCGAFVFGVYNTSSYPDAGLGLRVAKYGD</sequence>
<accession>A0A1M6HKR5</accession>
<evidence type="ECO:0000313" key="2">
    <source>
        <dbReference type="Proteomes" id="UP000322917"/>
    </source>
</evidence>